<proteinExistence type="predicted"/>
<comment type="caution">
    <text evidence="2">The sequence shown here is derived from an EMBL/GenBank/DDBJ whole genome shotgun (WGS) entry which is preliminary data.</text>
</comment>
<organism evidence="2 3">
    <name type="scientific">Breznakia blatticola</name>
    <dbReference type="NCBI Taxonomy" id="1754012"/>
    <lineage>
        <taxon>Bacteria</taxon>
        <taxon>Bacillati</taxon>
        <taxon>Bacillota</taxon>
        <taxon>Erysipelotrichia</taxon>
        <taxon>Erysipelotrichales</taxon>
        <taxon>Erysipelotrichaceae</taxon>
        <taxon>Breznakia</taxon>
    </lineage>
</organism>
<feature type="transmembrane region" description="Helical" evidence="1">
    <location>
        <begin position="35"/>
        <end position="53"/>
    </location>
</feature>
<keyword evidence="1" id="KW-1133">Transmembrane helix</keyword>
<name>A0A4R8A6L2_9FIRM</name>
<keyword evidence="1" id="KW-0812">Transmembrane</keyword>
<protein>
    <submittedName>
        <fullName evidence="2">Uncharacterized protein</fullName>
    </submittedName>
</protein>
<gene>
    <name evidence="2" type="ORF">EDD63_102117</name>
</gene>
<reference evidence="2 3" key="1">
    <citation type="submission" date="2019-03" db="EMBL/GenBank/DDBJ databases">
        <title>Genomic Encyclopedia of Type Strains, Phase IV (KMG-IV): sequencing the most valuable type-strain genomes for metagenomic binning, comparative biology and taxonomic classification.</title>
        <authorList>
            <person name="Goeker M."/>
        </authorList>
    </citation>
    <scope>NUCLEOTIDE SEQUENCE [LARGE SCALE GENOMIC DNA]</scope>
    <source>
        <strain evidence="2 3">DSM 28867</strain>
    </source>
</reference>
<dbReference type="RefSeq" id="WP_166667503.1">
    <property type="nucleotide sequence ID" value="NZ_SODD01000002.1"/>
</dbReference>
<dbReference type="AlphaFoldDB" id="A0A4R8A6L2"/>
<accession>A0A4R8A6L2</accession>
<sequence>MEKVIVEEHKENIENKEPVTKIQGLYDRVNISVKALDRIIFGGLALIVFMIIISL</sequence>
<dbReference type="Proteomes" id="UP000294743">
    <property type="component" value="Unassembled WGS sequence"/>
</dbReference>
<evidence type="ECO:0000313" key="2">
    <source>
        <dbReference type="EMBL" id="TDW26096.1"/>
    </source>
</evidence>
<keyword evidence="3" id="KW-1185">Reference proteome</keyword>
<evidence type="ECO:0000313" key="3">
    <source>
        <dbReference type="Proteomes" id="UP000294743"/>
    </source>
</evidence>
<dbReference type="EMBL" id="SODD01000002">
    <property type="protein sequence ID" value="TDW26096.1"/>
    <property type="molecule type" value="Genomic_DNA"/>
</dbReference>
<keyword evidence="1" id="KW-0472">Membrane</keyword>
<evidence type="ECO:0000256" key="1">
    <source>
        <dbReference type="SAM" id="Phobius"/>
    </source>
</evidence>